<protein>
    <submittedName>
        <fullName evidence="2">Amidase</fullName>
    </submittedName>
</protein>
<dbReference type="SUPFAM" id="SSF75304">
    <property type="entry name" value="Amidase signature (AS) enzymes"/>
    <property type="match status" value="1"/>
</dbReference>
<sequence length="497" mass="53009">MTSLCDLTAVELRRLIGTRQVSPVELLRDCIARIEAVNPALNAIVATDFEGGLEAARAAEAQVMRGDSLGPLHGLPVGIKDLNDTAGLRTTYGSPMFRDHVPQNDERVVAALRQAGAIIVAKTNTPEFGTGGNTLNDVYGATGNAFDSALSCAGSSGGSAVALAASMLPLCTGSDTGGSLRKPASWSGVVGFRPTPGLVASERRRQGWSVLSVQGPMGRDVADTALLLSAMASADSRDPMAHPRAEGPEALARPHPVDLSSLRVAISTDLGFAPIAPSIRRVFAARTAVLARICARMEPEDPDMAGVERAYRVIRCTNFITGFRKYYEQDPQLLGANTRGNYEEGLRYSLADLAEAQAEQTRIYRAFQEFFTRHDLLLLPCQALTPFPKTQPYPTEMEGIPLTGYFDTSGITYGISITGHPAICIPCGLDEYGMPFGLQVVGPRGADGFTLAAAQALEQLFRSLPEFARPLPDLARLAAHPAGGRTAARQPAEPQYR</sequence>
<proteinExistence type="predicted"/>
<evidence type="ECO:0000313" key="2">
    <source>
        <dbReference type="EMBL" id="MBC9206384.1"/>
    </source>
</evidence>
<gene>
    <name evidence="2" type="ORF">IBL26_06015</name>
</gene>
<dbReference type="EMBL" id="JACTVA010000007">
    <property type="protein sequence ID" value="MBC9206384.1"/>
    <property type="molecule type" value="Genomic_DNA"/>
</dbReference>
<comment type="caution">
    <text evidence="2">The sequence shown here is derived from an EMBL/GenBank/DDBJ whole genome shotgun (WGS) entry which is preliminary data.</text>
</comment>
<evidence type="ECO:0000259" key="1">
    <source>
        <dbReference type="Pfam" id="PF01425"/>
    </source>
</evidence>
<dbReference type="Proteomes" id="UP000626026">
    <property type="component" value="Unassembled WGS sequence"/>
</dbReference>
<reference evidence="2 3" key="1">
    <citation type="journal article" date="2013" name="Int. J. Syst. Evol. Microbiol.">
        <title>Roseomonas aerophila sp. nov., isolated from air.</title>
        <authorList>
            <person name="Kim S.J."/>
            <person name="Weon H.Y."/>
            <person name="Ahn J.H."/>
            <person name="Hong S.B."/>
            <person name="Seok S.J."/>
            <person name="Whang K.S."/>
            <person name="Kwon S.W."/>
        </authorList>
    </citation>
    <scope>NUCLEOTIDE SEQUENCE [LARGE SCALE GENOMIC DNA]</scope>
    <source>
        <strain evidence="2 3">NBRC 108923</strain>
    </source>
</reference>
<dbReference type="Gene3D" id="3.90.1300.10">
    <property type="entry name" value="Amidase signature (AS) domain"/>
    <property type="match status" value="1"/>
</dbReference>
<keyword evidence="3" id="KW-1185">Reference proteome</keyword>
<dbReference type="InterPro" id="IPR036928">
    <property type="entry name" value="AS_sf"/>
</dbReference>
<feature type="domain" description="Amidase" evidence="1">
    <location>
        <begin position="25"/>
        <end position="448"/>
    </location>
</feature>
<evidence type="ECO:0000313" key="3">
    <source>
        <dbReference type="Proteomes" id="UP000626026"/>
    </source>
</evidence>
<dbReference type="RefSeq" id="WP_187783563.1">
    <property type="nucleotide sequence ID" value="NZ_JACTVA010000007.1"/>
</dbReference>
<organism evidence="2 3">
    <name type="scientific">Teichococcus aerophilus</name>
    <dbReference type="NCBI Taxonomy" id="1224513"/>
    <lineage>
        <taxon>Bacteria</taxon>
        <taxon>Pseudomonadati</taxon>
        <taxon>Pseudomonadota</taxon>
        <taxon>Alphaproteobacteria</taxon>
        <taxon>Acetobacterales</taxon>
        <taxon>Roseomonadaceae</taxon>
        <taxon>Roseomonas</taxon>
    </lineage>
</organism>
<dbReference type="Pfam" id="PF01425">
    <property type="entry name" value="Amidase"/>
    <property type="match status" value="1"/>
</dbReference>
<name>A0ABR7RII4_9PROT</name>
<dbReference type="InterPro" id="IPR000120">
    <property type="entry name" value="Amidase"/>
</dbReference>
<dbReference type="PANTHER" id="PTHR11895">
    <property type="entry name" value="TRANSAMIDASE"/>
    <property type="match status" value="1"/>
</dbReference>
<dbReference type="PANTHER" id="PTHR11895:SF76">
    <property type="entry name" value="INDOLEACETAMIDE HYDROLASE"/>
    <property type="match status" value="1"/>
</dbReference>
<dbReference type="InterPro" id="IPR023631">
    <property type="entry name" value="Amidase_dom"/>
</dbReference>
<accession>A0ABR7RII4</accession>